<protein>
    <submittedName>
        <fullName evidence="2">Uncharacterized protein</fullName>
    </submittedName>
</protein>
<evidence type="ECO:0000313" key="2">
    <source>
        <dbReference type="EMBL" id="SMC30065.1"/>
    </source>
</evidence>
<dbReference type="STRING" id="371602.SAMN04487984_0023"/>
<evidence type="ECO:0000256" key="1">
    <source>
        <dbReference type="SAM" id="Phobius"/>
    </source>
</evidence>
<name>A0A1W1Y1Q5_9LACT</name>
<dbReference type="EMBL" id="FWXK01000001">
    <property type="protein sequence ID" value="SMC30065.1"/>
    <property type="molecule type" value="Genomic_DNA"/>
</dbReference>
<proteinExistence type="predicted"/>
<dbReference type="AlphaFoldDB" id="A0A1W1Y1Q5"/>
<reference evidence="3" key="1">
    <citation type="submission" date="2017-04" db="EMBL/GenBank/DDBJ databases">
        <authorList>
            <person name="Varghese N."/>
            <person name="Submissions S."/>
        </authorList>
    </citation>
    <scope>NUCLEOTIDE SEQUENCE [LARGE SCALE GENOMIC DNA]</scope>
    <source>
        <strain evidence="3">DSM 21500</strain>
    </source>
</reference>
<keyword evidence="3" id="KW-1185">Reference proteome</keyword>
<gene>
    <name evidence="2" type="ORF">SAMN04487984_0023</name>
</gene>
<dbReference type="Proteomes" id="UP000243884">
    <property type="component" value="Unassembled WGS sequence"/>
</dbReference>
<keyword evidence="1" id="KW-0812">Transmembrane</keyword>
<accession>A0A1W1Y1Q5</accession>
<feature type="transmembrane region" description="Helical" evidence="1">
    <location>
        <begin position="12"/>
        <end position="37"/>
    </location>
</feature>
<sequence length="94" mass="10922">MSLNPITKKTGFLLIESLISFFLASTLVVLMVSGITYQISQLNEADRQLMIYQRIYETIQKDSIIPSLPKKFPFIEIEEQQIYYEGDRVIYAHS</sequence>
<keyword evidence="1" id="KW-0472">Membrane</keyword>
<keyword evidence="1" id="KW-1133">Transmembrane helix</keyword>
<evidence type="ECO:0000313" key="3">
    <source>
        <dbReference type="Proteomes" id="UP000243884"/>
    </source>
</evidence>
<organism evidence="2 3">
    <name type="scientific">Aerococcus suis</name>
    <dbReference type="NCBI Taxonomy" id="371602"/>
    <lineage>
        <taxon>Bacteria</taxon>
        <taxon>Bacillati</taxon>
        <taxon>Bacillota</taxon>
        <taxon>Bacilli</taxon>
        <taxon>Lactobacillales</taxon>
        <taxon>Aerococcaceae</taxon>
        <taxon>Aerococcus</taxon>
    </lineage>
</organism>
<dbReference type="RefSeq" id="WP_084097652.1">
    <property type="nucleotide sequence ID" value="NZ_FWXK01000001.1"/>
</dbReference>